<evidence type="ECO:0000256" key="1">
    <source>
        <dbReference type="SAM" id="MobiDB-lite"/>
    </source>
</evidence>
<dbReference type="EMBL" id="JANPWB010000012">
    <property type="protein sequence ID" value="KAJ1113602.1"/>
    <property type="molecule type" value="Genomic_DNA"/>
</dbReference>
<dbReference type="AlphaFoldDB" id="A0AAV7NEK5"/>
<dbReference type="Proteomes" id="UP001066276">
    <property type="component" value="Chromosome 8"/>
</dbReference>
<feature type="compositionally biased region" description="Basic and acidic residues" evidence="1">
    <location>
        <begin position="56"/>
        <end position="66"/>
    </location>
</feature>
<evidence type="ECO:0000313" key="2">
    <source>
        <dbReference type="EMBL" id="KAJ1113602.1"/>
    </source>
</evidence>
<sequence length="357" mass="38925">MQRSKERLTGTPTTKKEGSKPRSHCRNEKGMRSGSVDQRDPCPNCKIQTPHTRQKTLCDTERDTEKRKGKAAHHHSPTPMENQGRPARWHETGTSYHGEGSQKQHPGNKNTSSGRNCSQPEKGLPSHGDERRETVSRHEHDLSATERLSVKQAEPFTQHYRTAGRDHCPGCSMVPGVMLIKLLVCPWNVREESSLVKASEVQATQPVEKKQRNCQAALTPRAGSCEARRCSPHACAVTTVTERGSQASPLLPGCPAGHEMQPGRSEPNKQPPREGLGTGTCRPGECSPKKEHNMTGAPQTAQGSYTGPPDLQRRAHQAAPKSTTAALPQKAQQTGGSAPGTTVTQAQQGRHLHVHTQ</sequence>
<feature type="compositionally biased region" description="Polar residues" evidence="1">
    <location>
        <begin position="296"/>
        <end position="305"/>
    </location>
</feature>
<feature type="compositionally biased region" description="Basic and acidic residues" evidence="1">
    <location>
        <begin position="1"/>
        <end position="31"/>
    </location>
</feature>
<feature type="compositionally biased region" description="Polar residues" evidence="1">
    <location>
        <begin position="101"/>
        <end position="119"/>
    </location>
</feature>
<reference evidence="2" key="1">
    <citation type="journal article" date="2022" name="bioRxiv">
        <title>Sequencing and chromosome-scale assembly of the giantPleurodeles waltlgenome.</title>
        <authorList>
            <person name="Brown T."/>
            <person name="Elewa A."/>
            <person name="Iarovenko S."/>
            <person name="Subramanian E."/>
            <person name="Araus A.J."/>
            <person name="Petzold A."/>
            <person name="Susuki M."/>
            <person name="Suzuki K.-i.T."/>
            <person name="Hayashi T."/>
            <person name="Toyoda A."/>
            <person name="Oliveira C."/>
            <person name="Osipova E."/>
            <person name="Leigh N.D."/>
            <person name="Simon A."/>
            <person name="Yun M.H."/>
        </authorList>
    </citation>
    <scope>NUCLEOTIDE SEQUENCE</scope>
    <source>
        <strain evidence="2">20211129_DDA</strain>
        <tissue evidence="2">Liver</tissue>
    </source>
</reference>
<proteinExistence type="predicted"/>
<feature type="compositionally biased region" description="Basic residues" evidence="1">
    <location>
        <begin position="67"/>
        <end position="76"/>
    </location>
</feature>
<feature type="compositionally biased region" description="Polar residues" evidence="1">
    <location>
        <begin position="46"/>
        <end position="55"/>
    </location>
</feature>
<feature type="compositionally biased region" description="Basic and acidic residues" evidence="1">
    <location>
        <begin position="127"/>
        <end position="144"/>
    </location>
</feature>
<accession>A0AAV7NEK5</accession>
<name>A0AAV7NEK5_PLEWA</name>
<feature type="region of interest" description="Disordered" evidence="1">
    <location>
        <begin position="1"/>
        <end position="147"/>
    </location>
</feature>
<evidence type="ECO:0000313" key="3">
    <source>
        <dbReference type="Proteomes" id="UP001066276"/>
    </source>
</evidence>
<comment type="caution">
    <text evidence="2">The sequence shown here is derived from an EMBL/GenBank/DDBJ whole genome shotgun (WGS) entry which is preliminary data.</text>
</comment>
<organism evidence="2 3">
    <name type="scientific">Pleurodeles waltl</name>
    <name type="common">Iberian ribbed newt</name>
    <dbReference type="NCBI Taxonomy" id="8319"/>
    <lineage>
        <taxon>Eukaryota</taxon>
        <taxon>Metazoa</taxon>
        <taxon>Chordata</taxon>
        <taxon>Craniata</taxon>
        <taxon>Vertebrata</taxon>
        <taxon>Euteleostomi</taxon>
        <taxon>Amphibia</taxon>
        <taxon>Batrachia</taxon>
        <taxon>Caudata</taxon>
        <taxon>Salamandroidea</taxon>
        <taxon>Salamandridae</taxon>
        <taxon>Pleurodelinae</taxon>
        <taxon>Pleurodeles</taxon>
    </lineage>
</organism>
<feature type="compositionally biased region" description="Polar residues" evidence="1">
    <location>
        <begin position="320"/>
        <end position="348"/>
    </location>
</feature>
<keyword evidence="3" id="KW-1185">Reference proteome</keyword>
<feature type="region of interest" description="Disordered" evidence="1">
    <location>
        <begin position="241"/>
        <end position="357"/>
    </location>
</feature>
<gene>
    <name evidence="2" type="ORF">NDU88_001844</name>
</gene>
<protein>
    <submittedName>
        <fullName evidence="2">Uncharacterized protein</fullName>
    </submittedName>
</protein>